<evidence type="ECO:0000313" key="1">
    <source>
        <dbReference type="EMBL" id="RIA80237.1"/>
    </source>
</evidence>
<keyword evidence="2" id="KW-1185">Reference proteome</keyword>
<evidence type="ECO:0000313" key="2">
    <source>
        <dbReference type="Proteomes" id="UP000265703"/>
    </source>
</evidence>
<comment type="caution">
    <text evidence="1">The sequence shown here is derived from an EMBL/GenBank/DDBJ whole genome shotgun (WGS) entry which is preliminary data.</text>
</comment>
<name>A0A397S896_9GLOM</name>
<gene>
    <name evidence="1" type="ORF">C1645_839075</name>
</gene>
<organism evidence="1 2">
    <name type="scientific">Glomus cerebriforme</name>
    <dbReference type="NCBI Taxonomy" id="658196"/>
    <lineage>
        <taxon>Eukaryota</taxon>
        <taxon>Fungi</taxon>
        <taxon>Fungi incertae sedis</taxon>
        <taxon>Mucoromycota</taxon>
        <taxon>Glomeromycotina</taxon>
        <taxon>Glomeromycetes</taxon>
        <taxon>Glomerales</taxon>
        <taxon>Glomeraceae</taxon>
        <taxon>Glomus</taxon>
    </lineage>
</organism>
<accession>A0A397S896</accession>
<reference evidence="1 2" key="1">
    <citation type="submission" date="2018-06" db="EMBL/GenBank/DDBJ databases">
        <title>Comparative genomics reveals the genomic features of Rhizophagus irregularis, R. cerebriforme, R. diaphanum and Gigaspora rosea, and their symbiotic lifestyle signature.</title>
        <authorList>
            <person name="Morin E."/>
            <person name="San Clemente H."/>
            <person name="Chen E.C.H."/>
            <person name="De La Providencia I."/>
            <person name="Hainaut M."/>
            <person name="Kuo A."/>
            <person name="Kohler A."/>
            <person name="Murat C."/>
            <person name="Tang N."/>
            <person name="Roy S."/>
            <person name="Loubradou J."/>
            <person name="Henrissat B."/>
            <person name="Grigoriev I.V."/>
            <person name="Corradi N."/>
            <person name="Roux C."/>
            <person name="Martin F.M."/>
        </authorList>
    </citation>
    <scope>NUCLEOTIDE SEQUENCE [LARGE SCALE GENOMIC DNA]</scope>
    <source>
        <strain evidence="1 2">DAOM 227022</strain>
    </source>
</reference>
<proteinExistence type="predicted"/>
<dbReference type="Proteomes" id="UP000265703">
    <property type="component" value="Unassembled WGS sequence"/>
</dbReference>
<protein>
    <submittedName>
        <fullName evidence="1">Uncharacterized protein</fullName>
    </submittedName>
</protein>
<dbReference type="EMBL" id="QKYT01001015">
    <property type="protein sequence ID" value="RIA80237.1"/>
    <property type="molecule type" value="Genomic_DNA"/>
</dbReference>
<dbReference type="AlphaFoldDB" id="A0A397S896"/>
<sequence>MSGILRFSGHFLDIINVQKKPTKVITINFDSEDNCDDNNEDNKKNSLNFNEFEYQERDLALKEREIALREREAKRA</sequence>